<feature type="domain" description="DUF4367" evidence="1">
    <location>
        <begin position="118"/>
        <end position="190"/>
    </location>
</feature>
<evidence type="ECO:0000313" key="2">
    <source>
        <dbReference type="EMBL" id="RAW15095.1"/>
    </source>
</evidence>
<sequence length="191" mass="21728">MEGMPLLKRIVSLLFVFTLSVGINNDLPVASAKPTQAFSNVDLDKLKTAADFKLYTPSCLVENYKLEIKEPYPFVSSPSVSKVRLHFFDESGQTYLFGIVEHKAIGYKVNRVVTNVDVRNRSSTTRTIIEDFKFNEHGEKMNINGIEGRFEPWANHIPGGYLRWVQNDTFIEMDSGELTKEEMIALAKSMR</sequence>
<organism evidence="2 3">
    <name type="scientific">Paenibacillus taichungensis</name>
    <dbReference type="NCBI Taxonomy" id="484184"/>
    <lineage>
        <taxon>Bacteria</taxon>
        <taxon>Bacillati</taxon>
        <taxon>Bacillota</taxon>
        <taxon>Bacilli</taxon>
        <taxon>Bacillales</taxon>
        <taxon>Paenibacillaceae</taxon>
        <taxon>Paenibacillus</taxon>
    </lineage>
</organism>
<evidence type="ECO:0000259" key="1">
    <source>
        <dbReference type="Pfam" id="PF14285"/>
    </source>
</evidence>
<dbReference type="EMBL" id="QEVW01000008">
    <property type="protein sequence ID" value="RAW15095.1"/>
    <property type="molecule type" value="Genomic_DNA"/>
</dbReference>
<accession>A0A329QRX6</accession>
<dbReference type="InterPro" id="IPR025377">
    <property type="entry name" value="DUF4367"/>
</dbReference>
<reference evidence="2 3" key="1">
    <citation type="submission" date="2018-04" db="EMBL/GenBank/DDBJ databases">
        <title>Paenibacillus taichungensis Genome sequencing and assembly.</title>
        <authorList>
            <person name="Xu J."/>
            <person name="Rensing C."/>
            <person name="Mazhar H.S."/>
        </authorList>
    </citation>
    <scope>NUCLEOTIDE SEQUENCE [LARGE SCALE GENOMIC DNA]</scope>
    <source>
        <strain evidence="2 3">NC1</strain>
    </source>
</reference>
<dbReference type="Pfam" id="PF14285">
    <property type="entry name" value="DUF4367"/>
    <property type="match status" value="1"/>
</dbReference>
<proteinExistence type="predicted"/>
<name>A0A329QRX6_9BACL</name>
<dbReference type="Proteomes" id="UP000250642">
    <property type="component" value="Unassembled WGS sequence"/>
</dbReference>
<protein>
    <recommendedName>
        <fullName evidence="1">DUF4367 domain-containing protein</fullName>
    </recommendedName>
</protein>
<dbReference type="AlphaFoldDB" id="A0A329QRX6"/>
<gene>
    <name evidence="2" type="ORF">DC345_13685</name>
</gene>
<comment type="caution">
    <text evidence="2">The sequence shown here is derived from an EMBL/GenBank/DDBJ whole genome shotgun (WGS) entry which is preliminary data.</text>
</comment>
<evidence type="ECO:0000313" key="3">
    <source>
        <dbReference type="Proteomes" id="UP000250642"/>
    </source>
</evidence>